<keyword evidence="4" id="KW-0949">S-adenosyl-L-methionine</keyword>
<feature type="domain" description="Type II methyltransferase M.TaqI-like" evidence="9">
    <location>
        <begin position="653"/>
        <end position="924"/>
    </location>
</feature>
<dbReference type="Pfam" id="PF23653">
    <property type="entry name" value="DUF7149"/>
    <property type="match status" value="1"/>
</dbReference>
<gene>
    <name evidence="13" type="ORF">SAMN06265219_10760</name>
</gene>
<dbReference type="InterPro" id="IPR025931">
    <property type="entry name" value="TaqI_C"/>
</dbReference>
<feature type="coiled-coil region" evidence="8">
    <location>
        <begin position="794"/>
        <end position="821"/>
    </location>
</feature>
<keyword evidence="5" id="KW-0680">Restriction system</keyword>
<dbReference type="InterPro" id="IPR055573">
    <property type="entry name" value="DUF7149"/>
</dbReference>
<feature type="domain" description="TaqI-like C-terminal specificity" evidence="10">
    <location>
        <begin position="1051"/>
        <end position="1168"/>
    </location>
</feature>
<dbReference type="PANTHER" id="PTHR33841">
    <property type="entry name" value="DNA METHYLTRANSFERASE YEEA-RELATED"/>
    <property type="match status" value="1"/>
</dbReference>
<dbReference type="Proteomes" id="UP000317557">
    <property type="component" value="Unassembled WGS sequence"/>
</dbReference>
<dbReference type="Pfam" id="PF07669">
    <property type="entry name" value="Eco57I"/>
    <property type="match status" value="1"/>
</dbReference>
<evidence type="ECO:0000256" key="3">
    <source>
        <dbReference type="ARBA" id="ARBA00022679"/>
    </source>
</evidence>
<evidence type="ECO:0000259" key="9">
    <source>
        <dbReference type="Pfam" id="PF07669"/>
    </source>
</evidence>
<dbReference type="EC" id="2.1.1.72" evidence="1"/>
<keyword evidence="3" id="KW-0808">Transferase</keyword>
<name>A0A521D324_9BACT</name>
<dbReference type="PANTHER" id="PTHR33841:SF1">
    <property type="entry name" value="DNA METHYLTRANSFERASE A"/>
    <property type="match status" value="1"/>
</dbReference>
<dbReference type="GO" id="GO:0003677">
    <property type="term" value="F:DNA binding"/>
    <property type="evidence" value="ECO:0007669"/>
    <property type="project" value="UniProtKB-KW"/>
</dbReference>
<evidence type="ECO:0000313" key="14">
    <source>
        <dbReference type="Proteomes" id="UP000317557"/>
    </source>
</evidence>
<evidence type="ECO:0000259" key="12">
    <source>
        <dbReference type="Pfam" id="PF25120"/>
    </source>
</evidence>
<evidence type="ECO:0000256" key="4">
    <source>
        <dbReference type="ARBA" id="ARBA00022691"/>
    </source>
</evidence>
<evidence type="ECO:0000256" key="7">
    <source>
        <dbReference type="ARBA" id="ARBA00047942"/>
    </source>
</evidence>
<dbReference type="GO" id="GO:0032259">
    <property type="term" value="P:methylation"/>
    <property type="evidence" value="ECO:0007669"/>
    <property type="project" value="UniProtKB-KW"/>
</dbReference>
<keyword evidence="8" id="KW-0175">Coiled coil</keyword>
<dbReference type="GO" id="GO:0009007">
    <property type="term" value="F:site-specific DNA-methyltransferase (adenine-specific) activity"/>
    <property type="evidence" value="ECO:0007669"/>
    <property type="project" value="UniProtKB-EC"/>
</dbReference>
<evidence type="ECO:0000256" key="1">
    <source>
        <dbReference type="ARBA" id="ARBA00011900"/>
    </source>
</evidence>
<evidence type="ECO:0000259" key="10">
    <source>
        <dbReference type="Pfam" id="PF12950"/>
    </source>
</evidence>
<dbReference type="InterPro" id="IPR056716">
    <property type="entry name" value="DUF7814"/>
</dbReference>
<dbReference type="GO" id="GO:0009307">
    <property type="term" value="P:DNA restriction-modification system"/>
    <property type="evidence" value="ECO:0007669"/>
    <property type="project" value="UniProtKB-KW"/>
</dbReference>
<dbReference type="Pfam" id="PF12950">
    <property type="entry name" value="TaqI_C"/>
    <property type="match status" value="1"/>
</dbReference>
<dbReference type="PRINTS" id="PR00507">
    <property type="entry name" value="N12N6MTFRASE"/>
</dbReference>
<accession>A0A521D324</accession>
<dbReference type="SUPFAM" id="SSF53335">
    <property type="entry name" value="S-adenosyl-L-methionine-dependent methyltransferases"/>
    <property type="match status" value="1"/>
</dbReference>
<keyword evidence="14" id="KW-1185">Reference proteome</keyword>
<dbReference type="Pfam" id="PF25120">
    <property type="entry name" value="DUF7814"/>
    <property type="match status" value="1"/>
</dbReference>
<evidence type="ECO:0000256" key="8">
    <source>
        <dbReference type="SAM" id="Coils"/>
    </source>
</evidence>
<feature type="domain" description="DUF7149" evidence="11">
    <location>
        <begin position="9"/>
        <end position="248"/>
    </location>
</feature>
<reference evidence="13 14" key="1">
    <citation type="submission" date="2017-05" db="EMBL/GenBank/DDBJ databases">
        <authorList>
            <person name="Varghese N."/>
            <person name="Submissions S."/>
        </authorList>
    </citation>
    <scope>NUCLEOTIDE SEQUENCE [LARGE SCALE GENOMIC DNA]</scope>
    <source>
        <strain evidence="13 14">DSM 21985</strain>
    </source>
</reference>
<dbReference type="InterPro" id="IPR002052">
    <property type="entry name" value="DNA_methylase_N6_adenine_CS"/>
</dbReference>
<sequence>MHMQLQTKTVRQGINKAFLKEPVERPEFDNFKNVLSGVLDQIDHAVEADEHEEHLKNLLPPFFKALGFDDHKINTSGRIDLAIYTGTKKNDPVGVLMEVKRPGNKAEMITKDNFNKKALHEAVLYYLEQRIEEGNTDLKHVIITNMHDWFIFDAQEFERCFYKPSVLRKTWKSWKADQKVSSNNDFMYNEIAKYIDQQDTSITGLYIPLDKTRKLLGGQEGSDYEKKLIPLFKLFTPIHLLKESFANDSNSLNREFYRELLYILGLEETTEGNTRYIRRVSEEHRNPGSMIENTIRILDAEDHLSTLSEPVKNYGEDKDDQLFGVALELCITWMNRVLFLKLLEAQLFRYHRGDKKFKFLNSEELAGFDALNTLFFQVLARRTEERSEAIKEKFGHIPYLNSSLFDVSDLEHDTTRISGLTDTTMPVYNRSVLNELRGNELSTLDYLFRFLEAFDFSAEGKEEIRSERKSLINASVLGLIFEKINGYKDGSFYTPGFITEYMARETLRKAVVDKFIEYGGIENGEELTISDLYNHIGPNRSVSIKEANEIVNSITICDPAVGSGHFLVSCLNELLAIKSDLGILCDVDGKAFRDLNVMVENDELIVSYGDDELFEYDVSHTWQGQTLASRKIASERQRIQQALFHEKRFLIENCLFGVDINSNSVKICRLRLWIELLKRAFYTPGSEYLELEVLPNIDINIKQGNSLVSRFELDSDLSSVFKDSDHSLEDYKEAVRNYKHTGDRSEKKRLQNLIGEIKEEYTTTLTNIRPINKKLSKERGRLELMQNADLFGEQKFTKKDIKKQKKKVEKLEEQKADEESGAFYNQAFEWRFEFPEVLDEEGKYIGFDVVIGNPPYLSGTNVPEQKDYLRSNFETAEYQLDLYVFFIERGANLIKQNAYISFITPNSWLKNMTMTKCRKFVLDNIPLISVNPNISNAFEEATVDTLIFLGKKSKEEKSLKVWHFKEEEVTINHEINSLRFANNEGLIFNVLVSEFAQKILDKIRSESKNIEELFDITRGVNPYDKYTGQSQHVIKNKVYHSDHAKDETFVPEIRGKHIDWFVTKWDKKHFISYGEWLAAPRDPKFFTGQRIVMREILGDRFICTLLEDDIIIDRSLYIAKPIKKEVDPKYVLGILGSKLMVWFFRYERNEFDDLFPKIRVGEFKTLPIKVSKSQEELSDLVSKILAAKKENPETDTSKLEAEIDQLVYELYGLSEEEIGIVEGSVG</sequence>
<dbReference type="InterPro" id="IPR050953">
    <property type="entry name" value="N4_N6_ade-DNA_methylase"/>
</dbReference>
<dbReference type="EMBL" id="FXTP01000007">
    <property type="protein sequence ID" value="SMO66094.1"/>
    <property type="molecule type" value="Genomic_DNA"/>
</dbReference>
<dbReference type="Gene3D" id="3.40.50.150">
    <property type="entry name" value="Vaccinia Virus protein VP39"/>
    <property type="match status" value="1"/>
</dbReference>
<dbReference type="InterPro" id="IPR011639">
    <property type="entry name" value="MethylTrfase_TaqI-like_dom"/>
</dbReference>
<evidence type="ECO:0000256" key="5">
    <source>
        <dbReference type="ARBA" id="ARBA00022747"/>
    </source>
</evidence>
<evidence type="ECO:0000256" key="2">
    <source>
        <dbReference type="ARBA" id="ARBA00022603"/>
    </source>
</evidence>
<keyword evidence="2 13" id="KW-0489">Methyltransferase</keyword>
<keyword evidence="6" id="KW-0238">DNA-binding</keyword>
<feature type="domain" description="DUF7814" evidence="12">
    <location>
        <begin position="249"/>
        <end position="472"/>
    </location>
</feature>
<dbReference type="PROSITE" id="PS00092">
    <property type="entry name" value="N6_MTASE"/>
    <property type="match status" value="1"/>
</dbReference>
<organism evidence="13 14">
    <name type="scientific">Gracilimonas mengyeensis</name>
    <dbReference type="NCBI Taxonomy" id="1302730"/>
    <lineage>
        <taxon>Bacteria</taxon>
        <taxon>Pseudomonadati</taxon>
        <taxon>Balneolota</taxon>
        <taxon>Balneolia</taxon>
        <taxon>Balneolales</taxon>
        <taxon>Balneolaceae</taxon>
        <taxon>Gracilimonas</taxon>
    </lineage>
</organism>
<dbReference type="AlphaFoldDB" id="A0A521D324"/>
<evidence type="ECO:0000313" key="13">
    <source>
        <dbReference type="EMBL" id="SMO66094.1"/>
    </source>
</evidence>
<evidence type="ECO:0000259" key="11">
    <source>
        <dbReference type="Pfam" id="PF23653"/>
    </source>
</evidence>
<evidence type="ECO:0000256" key="6">
    <source>
        <dbReference type="ARBA" id="ARBA00023125"/>
    </source>
</evidence>
<protein>
    <recommendedName>
        <fullName evidence="1">site-specific DNA-methyltransferase (adenine-specific)</fullName>
        <ecNumber evidence="1">2.1.1.72</ecNumber>
    </recommendedName>
</protein>
<comment type="catalytic activity">
    <reaction evidence="7">
        <text>a 2'-deoxyadenosine in DNA + S-adenosyl-L-methionine = an N(6)-methyl-2'-deoxyadenosine in DNA + S-adenosyl-L-homocysteine + H(+)</text>
        <dbReference type="Rhea" id="RHEA:15197"/>
        <dbReference type="Rhea" id="RHEA-COMP:12418"/>
        <dbReference type="Rhea" id="RHEA-COMP:12419"/>
        <dbReference type="ChEBI" id="CHEBI:15378"/>
        <dbReference type="ChEBI" id="CHEBI:57856"/>
        <dbReference type="ChEBI" id="CHEBI:59789"/>
        <dbReference type="ChEBI" id="CHEBI:90615"/>
        <dbReference type="ChEBI" id="CHEBI:90616"/>
        <dbReference type="EC" id="2.1.1.72"/>
    </reaction>
</comment>
<proteinExistence type="predicted"/>
<dbReference type="InterPro" id="IPR029063">
    <property type="entry name" value="SAM-dependent_MTases_sf"/>
</dbReference>